<accession>A0A4R6SUL3</accession>
<keyword evidence="1" id="KW-0805">Transcription regulation</keyword>
<dbReference type="RefSeq" id="WP_133576507.1">
    <property type="nucleotide sequence ID" value="NZ_SNYC01000005.1"/>
</dbReference>
<dbReference type="InterPro" id="IPR018060">
    <property type="entry name" value="HTH_AraC"/>
</dbReference>
<dbReference type="PANTHER" id="PTHR43280:SF30">
    <property type="entry name" value="MMSAB OPERON REGULATORY PROTEIN"/>
    <property type="match status" value="1"/>
</dbReference>
<dbReference type="InterPro" id="IPR018062">
    <property type="entry name" value="HTH_AraC-typ_CS"/>
</dbReference>
<dbReference type="PROSITE" id="PS00041">
    <property type="entry name" value="HTH_ARAC_FAMILY_1"/>
    <property type="match status" value="1"/>
</dbReference>
<dbReference type="Proteomes" id="UP000295620">
    <property type="component" value="Unassembled WGS sequence"/>
</dbReference>
<keyword evidence="3" id="KW-0804">Transcription</keyword>
<dbReference type="SMART" id="SM00342">
    <property type="entry name" value="HTH_ARAC"/>
    <property type="match status" value="1"/>
</dbReference>
<comment type="caution">
    <text evidence="5">The sequence shown here is derived from an EMBL/GenBank/DDBJ whole genome shotgun (WGS) entry which is preliminary data.</text>
</comment>
<evidence type="ECO:0000256" key="2">
    <source>
        <dbReference type="ARBA" id="ARBA00023125"/>
    </source>
</evidence>
<dbReference type="Pfam" id="PF02311">
    <property type="entry name" value="AraC_binding"/>
    <property type="match status" value="1"/>
</dbReference>
<organism evidence="5 6">
    <name type="scientific">Pedobacter metabolipauper</name>
    <dbReference type="NCBI Taxonomy" id="425513"/>
    <lineage>
        <taxon>Bacteria</taxon>
        <taxon>Pseudomonadati</taxon>
        <taxon>Bacteroidota</taxon>
        <taxon>Sphingobacteriia</taxon>
        <taxon>Sphingobacteriales</taxon>
        <taxon>Sphingobacteriaceae</taxon>
        <taxon>Pedobacter</taxon>
    </lineage>
</organism>
<dbReference type="Gene3D" id="2.60.120.280">
    <property type="entry name" value="Regulatory protein AraC"/>
    <property type="match status" value="1"/>
</dbReference>
<dbReference type="EMBL" id="SNYC01000005">
    <property type="protein sequence ID" value="TDQ08101.1"/>
    <property type="molecule type" value="Genomic_DNA"/>
</dbReference>
<dbReference type="InterPro" id="IPR020449">
    <property type="entry name" value="Tscrpt_reg_AraC-type_HTH"/>
</dbReference>
<dbReference type="InterPro" id="IPR037923">
    <property type="entry name" value="HTH-like"/>
</dbReference>
<dbReference type="InterPro" id="IPR003313">
    <property type="entry name" value="AraC-bd"/>
</dbReference>
<dbReference type="SUPFAM" id="SSF46689">
    <property type="entry name" value="Homeodomain-like"/>
    <property type="match status" value="2"/>
</dbReference>
<protein>
    <submittedName>
        <fullName evidence="5">AraC-like DNA-binding protein</fullName>
    </submittedName>
</protein>
<dbReference type="Pfam" id="PF12833">
    <property type="entry name" value="HTH_18"/>
    <property type="match status" value="1"/>
</dbReference>
<dbReference type="PANTHER" id="PTHR43280">
    <property type="entry name" value="ARAC-FAMILY TRANSCRIPTIONAL REGULATOR"/>
    <property type="match status" value="1"/>
</dbReference>
<feature type="domain" description="HTH araC/xylS-type" evidence="4">
    <location>
        <begin position="193"/>
        <end position="291"/>
    </location>
</feature>
<reference evidence="5 6" key="1">
    <citation type="submission" date="2019-03" db="EMBL/GenBank/DDBJ databases">
        <title>Genomic Encyclopedia of Archaeal and Bacterial Type Strains, Phase II (KMG-II): from individual species to whole genera.</title>
        <authorList>
            <person name="Goeker M."/>
        </authorList>
    </citation>
    <scope>NUCLEOTIDE SEQUENCE [LARGE SCALE GENOMIC DNA]</scope>
    <source>
        <strain evidence="5 6">DSM 19035</strain>
    </source>
</reference>
<gene>
    <name evidence="5" type="ORF">ATK78_2603</name>
</gene>
<keyword evidence="6" id="KW-1185">Reference proteome</keyword>
<evidence type="ECO:0000259" key="4">
    <source>
        <dbReference type="PROSITE" id="PS01124"/>
    </source>
</evidence>
<evidence type="ECO:0000256" key="1">
    <source>
        <dbReference type="ARBA" id="ARBA00023015"/>
    </source>
</evidence>
<evidence type="ECO:0000313" key="6">
    <source>
        <dbReference type="Proteomes" id="UP000295620"/>
    </source>
</evidence>
<proteinExistence type="predicted"/>
<dbReference type="Gene3D" id="1.10.10.60">
    <property type="entry name" value="Homeodomain-like"/>
    <property type="match status" value="2"/>
</dbReference>
<dbReference type="PROSITE" id="PS01124">
    <property type="entry name" value="HTH_ARAC_FAMILY_2"/>
    <property type="match status" value="1"/>
</dbReference>
<keyword evidence="2 5" id="KW-0238">DNA-binding</keyword>
<dbReference type="GO" id="GO:0043565">
    <property type="term" value="F:sequence-specific DNA binding"/>
    <property type="evidence" value="ECO:0007669"/>
    <property type="project" value="InterPro"/>
</dbReference>
<dbReference type="PRINTS" id="PR00032">
    <property type="entry name" value="HTHARAC"/>
</dbReference>
<evidence type="ECO:0000313" key="5">
    <source>
        <dbReference type="EMBL" id="TDQ08101.1"/>
    </source>
</evidence>
<sequence length="294" mass="33803">MVENYFKYLNITDFEESWGMYVTSLGYSKVGPSQNYPNMDHPQTHGLTWNRGRILDDFYIVYISKGKGQYGSSLNPSVEVTEGSCFFLYPGVWHRYKPDFNSGWEEYWVGFNGRYAKELMGSGIFTPDTSLMKIGFSSDVRRLFADLMQAVKHAHIGYHQQLAGIAIQLLGVIHNMSRNLMCNDNDIKQKLISKAKFIIQESTEENLDMETVASQLPMGYSLFRKIFKKFTGLSPNQYYIDIRIERAKQLLETTLLNISEIGFQTGFETVSYFSKVFKDKTGVSPKEYRDTLGN</sequence>
<dbReference type="AlphaFoldDB" id="A0A4R6SUL3"/>
<dbReference type="InterPro" id="IPR009057">
    <property type="entry name" value="Homeodomain-like_sf"/>
</dbReference>
<dbReference type="SUPFAM" id="SSF51215">
    <property type="entry name" value="Regulatory protein AraC"/>
    <property type="match status" value="1"/>
</dbReference>
<name>A0A4R6SUL3_9SPHI</name>
<evidence type="ECO:0000256" key="3">
    <source>
        <dbReference type="ARBA" id="ARBA00023163"/>
    </source>
</evidence>
<dbReference type="OrthoDB" id="9782911at2"/>
<dbReference type="GO" id="GO:0003700">
    <property type="term" value="F:DNA-binding transcription factor activity"/>
    <property type="evidence" value="ECO:0007669"/>
    <property type="project" value="InterPro"/>
</dbReference>